<comment type="caution">
    <text evidence="2">The sequence shown here is derived from an EMBL/GenBank/DDBJ whole genome shotgun (WGS) entry which is preliminary data.</text>
</comment>
<feature type="compositionally biased region" description="Basic and acidic residues" evidence="1">
    <location>
        <begin position="1"/>
        <end position="16"/>
    </location>
</feature>
<dbReference type="EMBL" id="LAZR01023314">
    <property type="protein sequence ID" value="KKL78927.1"/>
    <property type="molecule type" value="Genomic_DNA"/>
</dbReference>
<accession>A0A0F9HUY1</accession>
<dbReference type="AlphaFoldDB" id="A0A0F9HUY1"/>
<proteinExistence type="predicted"/>
<sequence length="256" mass="28601">MDSRSKPGQFHERNEPQEPTVEVVKDDPINDTVERHPAYAQIGAMRVSGGAYLYGSDFRHQHYITIQIHDSVLHRQLSGDRAHSDKRLIEVALSEAQWATFVSSLNQGSGVQCTLGYTPEAGLVPTIAQPKDRKLQFSKEMTERFDMAVRALELLESQIDQSPLSDKKKAALKEQLHTARMNLAPNMDFVAERFDEHMERTVERAKSEVNAYAQHTLGDLAQMALSGGTGSEPLLLESSDEDKEEASLKGSERRPA</sequence>
<protein>
    <submittedName>
        <fullName evidence="2">Uncharacterized protein</fullName>
    </submittedName>
</protein>
<feature type="compositionally biased region" description="Basic and acidic residues" evidence="1">
    <location>
        <begin position="245"/>
        <end position="256"/>
    </location>
</feature>
<name>A0A0F9HUY1_9ZZZZ</name>
<evidence type="ECO:0000256" key="1">
    <source>
        <dbReference type="SAM" id="MobiDB-lite"/>
    </source>
</evidence>
<feature type="region of interest" description="Disordered" evidence="1">
    <location>
        <begin position="1"/>
        <end position="20"/>
    </location>
</feature>
<evidence type="ECO:0000313" key="2">
    <source>
        <dbReference type="EMBL" id="KKL78927.1"/>
    </source>
</evidence>
<reference evidence="2" key="1">
    <citation type="journal article" date="2015" name="Nature">
        <title>Complex archaea that bridge the gap between prokaryotes and eukaryotes.</title>
        <authorList>
            <person name="Spang A."/>
            <person name="Saw J.H."/>
            <person name="Jorgensen S.L."/>
            <person name="Zaremba-Niedzwiedzka K."/>
            <person name="Martijn J."/>
            <person name="Lind A.E."/>
            <person name="van Eijk R."/>
            <person name="Schleper C."/>
            <person name="Guy L."/>
            <person name="Ettema T.J."/>
        </authorList>
    </citation>
    <scope>NUCLEOTIDE SEQUENCE</scope>
</reference>
<organism evidence="2">
    <name type="scientific">marine sediment metagenome</name>
    <dbReference type="NCBI Taxonomy" id="412755"/>
    <lineage>
        <taxon>unclassified sequences</taxon>
        <taxon>metagenomes</taxon>
        <taxon>ecological metagenomes</taxon>
    </lineage>
</organism>
<gene>
    <name evidence="2" type="ORF">LCGC14_2019970</name>
</gene>
<feature type="region of interest" description="Disordered" evidence="1">
    <location>
        <begin position="223"/>
        <end position="256"/>
    </location>
</feature>